<evidence type="ECO:0000313" key="2">
    <source>
        <dbReference type="Proteomes" id="UP000037069"/>
    </source>
</evidence>
<sequence length="232" mass="26997">MDCNETTRILNSETNEQLLKTHAEELANVRKLRLVVKELKQIDCSKLQLPDNEQVKKVIVLIKIGEYLYLNEKKDQVLNLGGVTSNKLNYTERKAVRHQLTANLIKELKRINNFSSKLRTELPELLSDGNTLHTEILHLEKQRRSNLESMIQLRNRKCNFLKVVAELKMGPYLACELEVMFANARHNQTKVNILRGYFVNELLTRTEHNLKAIREVEGYINDAMEKDQEISN</sequence>
<evidence type="ECO:0000313" key="1">
    <source>
        <dbReference type="EMBL" id="KNC31230.1"/>
    </source>
</evidence>
<dbReference type="STRING" id="7375.A0A0L0CG53"/>
<comment type="caution">
    <text evidence="1">The sequence shown here is derived from an EMBL/GenBank/DDBJ whole genome shotgun (WGS) entry which is preliminary data.</text>
</comment>
<name>A0A0L0CG53_LUCCU</name>
<gene>
    <name evidence="1" type="ORF">FF38_14402</name>
</gene>
<dbReference type="AlphaFoldDB" id="A0A0L0CG53"/>
<organism evidence="1 2">
    <name type="scientific">Lucilia cuprina</name>
    <name type="common">Green bottle fly</name>
    <name type="synonym">Australian sheep blowfly</name>
    <dbReference type="NCBI Taxonomy" id="7375"/>
    <lineage>
        <taxon>Eukaryota</taxon>
        <taxon>Metazoa</taxon>
        <taxon>Ecdysozoa</taxon>
        <taxon>Arthropoda</taxon>
        <taxon>Hexapoda</taxon>
        <taxon>Insecta</taxon>
        <taxon>Pterygota</taxon>
        <taxon>Neoptera</taxon>
        <taxon>Endopterygota</taxon>
        <taxon>Diptera</taxon>
        <taxon>Brachycera</taxon>
        <taxon>Muscomorpha</taxon>
        <taxon>Oestroidea</taxon>
        <taxon>Calliphoridae</taxon>
        <taxon>Luciliinae</taxon>
        <taxon>Lucilia</taxon>
    </lineage>
</organism>
<dbReference type="EMBL" id="JRES01000438">
    <property type="protein sequence ID" value="KNC31230.1"/>
    <property type="molecule type" value="Genomic_DNA"/>
</dbReference>
<dbReference type="Proteomes" id="UP000037069">
    <property type="component" value="Unassembled WGS sequence"/>
</dbReference>
<reference evidence="1 2" key="1">
    <citation type="journal article" date="2015" name="Nat. Commun.">
        <title>Lucilia cuprina genome unlocks parasitic fly biology to underpin future interventions.</title>
        <authorList>
            <person name="Anstead C.A."/>
            <person name="Korhonen P.K."/>
            <person name="Young N.D."/>
            <person name="Hall R.S."/>
            <person name="Jex A.R."/>
            <person name="Murali S.C."/>
            <person name="Hughes D.S."/>
            <person name="Lee S.F."/>
            <person name="Perry T."/>
            <person name="Stroehlein A.J."/>
            <person name="Ansell B.R."/>
            <person name="Breugelmans B."/>
            <person name="Hofmann A."/>
            <person name="Qu J."/>
            <person name="Dugan S."/>
            <person name="Lee S.L."/>
            <person name="Chao H."/>
            <person name="Dinh H."/>
            <person name="Han Y."/>
            <person name="Doddapaneni H.V."/>
            <person name="Worley K.C."/>
            <person name="Muzny D.M."/>
            <person name="Ioannidis P."/>
            <person name="Waterhouse R.M."/>
            <person name="Zdobnov E.M."/>
            <person name="James P.J."/>
            <person name="Bagnall N.H."/>
            <person name="Kotze A.C."/>
            <person name="Gibbs R.A."/>
            <person name="Richards S."/>
            <person name="Batterham P."/>
            <person name="Gasser R.B."/>
        </authorList>
    </citation>
    <scope>NUCLEOTIDE SEQUENCE [LARGE SCALE GENOMIC DNA]</scope>
    <source>
        <strain evidence="1 2">LS</strain>
        <tissue evidence="1">Full body</tissue>
    </source>
</reference>
<protein>
    <submittedName>
        <fullName evidence="1">Uncharacterized protein</fullName>
    </submittedName>
</protein>
<proteinExistence type="predicted"/>
<keyword evidence="2" id="KW-1185">Reference proteome</keyword>
<accession>A0A0L0CG53</accession>
<dbReference type="OrthoDB" id="7757854at2759"/>
<dbReference type="OMA" id="YTDRKAV"/>